<keyword evidence="3" id="KW-0325">Glycoprotein</keyword>
<protein>
    <submittedName>
        <fullName evidence="5">Uncharacterized protein</fullName>
    </submittedName>
</protein>
<dbReference type="GO" id="GO:0016052">
    <property type="term" value="P:carbohydrate catabolic process"/>
    <property type="evidence" value="ECO:0007669"/>
    <property type="project" value="InterPro"/>
</dbReference>
<name>A0A8J5QR40_9ASCO</name>
<evidence type="ECO:0000256" key="4">
    <source>
        <dbReference type="ARBA" id="ARBA00023295"/>
    </source>
</evidence>
<dbReference type="GO" id="GO:0009272">
    <property type="term" value="P:fungal-type cell wall biogenesis"/>
    <property type="evidence" value="ECO:0007669"/>
    <property type="project" value="TreeGrafter"/>
</dbReference>
<dbReference type="PANTHER" id="PTHR12145:SF36">
    <property type="entry name" value="MANNAN ENDO-1,6-ALPHA-MANNOSIDASE DCW1"/>
    <property type="match status" value="1"/>
</dbReference>
<gene>
    <name evidence="5" type="ORF">J8A68_001379</name>
</gene>
<keyword evidence="1" id="KW-0732">Signal</keyword>
<dbReference type="GO" id="GO:0007117">
    <property type="term" value="P:budding cell bud growth"/>
    <property type="evidence" value="ECO:0007669"/>
    <property type="project" value="TreeGrafter"/>
</dbReference>
<comment type="caution">
    <text evidence="5">The sequence shown here is derived from an EMBL/GenBank/DDBJ whole genome shotgun (WGS) entry which is preliminary data.</text>
</comment>
<dbReference type="Pfam" id="PF03663">
    <property type="entry name" value="Glyco_hydro_76"/>
    <property type="match status" value="1"/>
</dbReference>
<accession>A0A8J5QR40</accession>
<organism evidence="5 6">
    <name type="scientific">[Candida] subhashii</name>
    <dbReference type="NCBI Taxonomy" id="561895"/>
    <lineage>
        <taxon>Eukaryota</taxon>
        <taxon>Fungi</taxon>
        <taxon>Dikarya</taxon>
        <taxon>Ascomycota</taxon>
        <taxon>Saccharomycotina</taxon>
        <taxon>Pichiomycetes</taxon>
        <taxon>Debaryomycetaceae</taxon>
        <taxon>Spathaspora</taxon>
    </lineage>
</organism>
<keyword evidence="4" id="KW-0326">Glycosidase</keyword>
<proteinExistence type="predicted"/>
<keyword evidence="6" id="KW-1185">Reference proteome</keyword>
<dbReference type="PANTHER" id="PTHR12145">
    <property type="entry name" value="MANNAN ENDO-1,6-ALPHA-MANNOSIDASE DCW1"/>
    <property type="match status" value="1"/>
</dbReference>
<dbReference type="EMBL" id="JAGSYN010000053">
    <property type="protein sequence ID" value="KAG7665070.1"/>
    <property type="molecule type" value="Genomic_DNA"/>
</dbReference>
<evidence type="ECO:0000313" key="5">
    <source>
        <dbReference type="EMBL" id="KAG7665070.1"/>
    </source>
</evidence>
<dbReference type="InterPro" id="IPR005198">
    <property type="entry name" value="Glyco_hydro_76"/>
</dbReference>
<keyword evidence="2" id="KW-0378">Hydrolase</keyword>
<dbReference type="Proteomes" id="UP000694255">
    <property type="component" value="Unassembled WGS sequence"/>
</dbReference>
<dbReference type="GO" id="GO:0008496">
    <property type="term" value="F:mannan endo-1,6-alpha-mannosidase activity"/>
    <property type="evidence" value="ECO:0007669"/>
    <property type="project" value="InterPro"/>
</dbReference>
<sequence>MWRNYEGFKPGGVIGMFAKSFWQHAGLAFGGLLDYYTFCDNTNKTLEGWILDGMYHQAGENFDYVVANQSMTEGNDDQGI</sequence>
<evidence type="ECO:0000256" key="3">
    <source>
        <dbReference type="ARBA" id="ARBA00023180"/>
    </source>
</evidence>
<evidence type="ECO:0000256" key="2">
    <source>
        <dbReference type="ARBA" id="ARBA00022801"/>
    </source>
</evidence>
<dbReference type="RefSeq" id="XP_049265302.1">
    <property type="nucleotide sequence ID" value="XM_049405027.1"/>
</dbReference>
<dbReference type="OrthoDB" id="4187847at2759"/>
<dbReference type="AlphaFoldDB" id="A0A8J5QR40"/>
<dbReference type="GeneID" id="73468180"/>
<dbReference type="InterPro" id="IPR014480">
    <property type="entry name" value="Mannan-1_6-alpha_mannosidase"/>
</dbReference>
<reference evidence="5 6" key="1">
    <citation type="journal article" date="2021" name="DNA Res.">
        <title>Genome analysis of Candida subhashii reveals its hybrid nature and dual mitochondrial genome conformations.</title>
        <authorList>
            <person name="Mixao V."/>
            <person name="Hegedusova E."/>
            <person name="Saus E."/>
            <person name="Pryszcz L.P."/>
            <person name="Cillingova A."/>
            <person name="Nosek J."/>
            <person name="Gabaldon T."/>
        </authorList>
    </citation>
    <scope>NUCLEOTIDE SEQUENCE [LARGE SCALE GENOMIC DNA]</scope>
    <source>
        <strain evidence="5 6">CBS 10753</strain>
    </source>
</reference>
<evidence type="ECO:0000256" key="1">
    <source>
        <dbReference type="ARBA" id="ARBA00022729"/>
    </source>
</evidence>
<evidence type="ECO:0000313" key="6">
    <source>
        <dbReference type="Proteomes" id="UP000694255"/>
    </source>
</evidence>